<feature type="domain" description="PAS" evidence="4">
    <location>
        <begin position="28"/>
        <end position="69"/>
    </location>
</feature>
<dbReference type="Pfam" id="PF08447">
    <property type="entry name" value="PAS_3"/>
    <property type="match status" value="2"/>
</dbReference>
<dbReference type="CDD" id="cd00130">
    <property type="entry name" value="PAS"/>
    <property type="match status" value="2"/>
</dbReference>
<dbReference type="OrthoDB" id="9765776at2"/>
<evidence type="ECO:0000313" key="7">
    <source>
        <dbReference type="EMBL" id="ANC93045.1"/>
    </source>
</evidence>
<dbReference type="PANTHER" id="PTHR24422">
    <property type="entry name" value="CHEMOTAXIS PROTEIN METHYLTRANSFERASE"/>
    <property type="match status" value="1"/>
</dbReference>
<dbReference type="GO" id="GO:0016020">
    <property type="term" value="C:membrane"/>
    <property type="evidence" value="ECO:0007669"/>
    <property type="project" value="InterPro"/>
</dbReference>
<feature type="domain" description="Methyl-accepting transducer" evidence="3">
    <location>
        <begin position="259"/>
        <end position="495"/>
    </location>
</feature>
<protein>
    <submittedName>
        <fullName evidence="7">Methyl-accepting chemotaxis protein</fullName>
    </submittedName>
</protein>
<dbReference type="InterPro" id="IPR035965">
    <property type="entry name" value="PAS-like_dom_sf"/>
</dbReference>
<comment type="similarity">
    <text evidence="1">Belongs to the methyl-accepting chemotaxis (MCP) protein family.</text>
</comment>
<dbReference type="PRINTS" id="PR00260">
    <property type="entry name" value="CHEMTRNSDUCR"/>
</dbReference>
<dbReference type="SUPFAM" id="SSF55785">
    <property type="entry name" value="PYP-like sensor domain (PAS domain)"/>
    <property type="match status" value="2"/>
</dbReference>
<dbReference type="SMART" id="SM00283">
    <property type="entry name" value="MA"/>
    <property type="match status" value="1"/>
</dbReference>
<organism evidence="7 8">
    <name type="scientific">Azospirillum humicireducens</name>
    <dbReference type="NCBI Taxonomy" id="1226968"/>
    <lineage>
        <taxon>Bacteria</taxon>
        <taxon>Pseudomonadati</taxon>
        <taxon>Pseudomonadota</taxon>
        <taxon>Alphaproteobacteria</taxon>
        <taxon>Rhodospirillales</taxon>
        <taxon>Azospirillaceae</taxon>
        <taxon>Azospirillum</taxon>
    </lineage>
</organism>
<dbReference type="InterPro" id="IPR001610">
    <property type="entry name" value="PAC"/>
</dbReference>
<feature type="domain" description="T-SNARE coiled-coil homology" evidence="6">
    <location>
        <begin position="411"/>
        <end position="473"/>
    </location>
</feature>
<dbReference type="SMART" id="SM00091">
    <property type="entry name" value="PAS"/>
    <property type="match status" value="2"/>
</dbReference>
<proteinExistence type="inferred from homology"/>
<evidence type="ECO:0000259" key="3">
    <source>
        <dbReference type="PROSITE" id="PS50111"/>
    </source>
</evidence>
<feature type="domain" description="PAC" evidence="5">
    <location>
        <begin position="209"/>
        <end position="261"/>
    </location>
</feature>
<dbReference type="PROSITE" id="PS50113">
    <property type="entry name" value="PAC"/>
    <property type="match status" value="2"/>
</dbReference>
<dbReference type="SMART" id="SM00086">
    <property type="entry name" value="PAC"/>
    <property type="match status" value="2"/>
</dbReference>
<dbReference type="GO" id="GO:0004888">
    <property type="term" value="F:transmembrane signaling receptor activity"/>
    <property type="evidence" value="ECO:0007669"/>
    <property type="project" value="InterPro"/>
</dbReference>
<dbReference type="RefSeq" id="WP_063636091.1">
    <property type="nucleotide sequence ID" value="NZ_CP015285.1"/>
</dbReference>
<sequence>MFGFIQTIYGKGSNSHALLSALDRSLAIIEFSLDGTILNANTNFLAVMGYSLPEVVGRHHRMFVDPAEHASPAYQEFWDRLRRGEFQRALYRRIAKNGRELWIEATYNPILDATGRACKIIKFATDVTERQVTNADMRGKIDAISRSQAVIEFNPDGTVITANENFLSVLGYSLDEVRGRHHSMFVDPQERETAAYRDFWKRLNSGRFETAQYRRIGKGGRVVWIQASYNPVFDDMGRLRKVVKFATDITEQISMLGRLKSLIDTNFSEIEQAMTTAHRQADTAAAASSETRVTVQTIAAGAEELTASAHEIADGMSRSQQAADVAVSEADNADRAATRLSEVAKAMGGIVELIRSIAGQINMLALNATIEAARAGEAGRGFAVVANEVKNLANQSANATSQISREIDGMQAVSRDVVSSLTAIRKSMSNLRQFVVMSAGAVEEQTTVTANISVNMQGASTSVAVVDQSIGAISTAFVQVGNAIAETKEAARMLAR</sequence>
<evidence type="ECO:0000313" key="8">
    <source>
        <dbReference type="Proteomes" id="UP000077405"/>
    </source>
</evidence>
<feature type="domain" description="PAC" evidence="5">
    <location>
        <begin position="87"/>
        <end position="139"/>
    </location>
</feature>
<feature type="domain" description="PAS" evidence="4">
    <location>
        <begin position="133"/>
        <end position="192"/>
    </location>
</feature>
<evidence type="ECO:0000259" key="6">
    <source>
        <dbReference type="PROSITE" id="PS50192"/>
    </source>
</evidence>
<dbReference type="GO" id="GO:0006935">
    <property type="term" value="P:chemotaxis"/>
    <property type="evidence" value="ECO:0007669"/>
    <property type="project" value="InterPro"/>
</dbReference>
<dbReference type="InterPro" id="IPR013655">
    <property type="entry name" value="PAS_fold_3"/>
</dbReference>
<dbReference type="InterPro" id="IPR000727">
    <property type="entry name" value="T_SNARE_dom"/>
</dbReference>
<dbReference type="Gene3D" id="1.10.287.950">
    <property type="entry name" value="Methyl-accepting chemotaxis protein"/>
    <property type="match status" value="1"/>
</dbReference>
<dbReference type="KEGG" id="ahu:A6A40_02890"/>
<dbReference type="PANTHER" id="PTHR24422:SF10">
    <property type="entry name" value="CHEMOTAXIS PROTEIN METHYLTRANSFERASE 2"/>
    <property type="match status" value="1"/>
</dbReference>
<dbReference type="PROSITE" id="PS50112">
    <property type="entry name" value="PAS"/>
    <property type="match status" value="2"/>
</dbReference>
<evidence type="ECO:0000259" key="5">
    <source>
        <dbReference type="PROSITE" id="PS50113"/>
    </source>
</evidence>
<dbReference type="InterPro" id="IPR000700">
    <property type="entry name" value="PAS-assoc_C"/>
</dbReference>
<evidence type="ECO:0000256" key="2">
    <source>
        <dbReference type="PROSITE-ProRule" id="PRU00284"/>
    </source>
</evidence>
<keyword evidence="2" id="KW-0807">Transducer</keyword>
<dbReference type="Pfam" id="PF00015">
    <property type="entry name" value="MCPsignal"/>
    <property type="match status" value="1"/>
</dbReference>
<gene>
    <name evidence="7" type="ORF">A6A40_02890</name>
</gene>
<dbReference type="NCBIfam" id="TIGR00229">
    <property type="entry name" value="sensory_box"/>
    <property type="match status" value="2"/>
</dbReference>
<evidence type="ECO:0000256" key="1">
    <source>
        <dbReference type="ARBA" id="ARBA00029447"/>
    </source>
</evidence>
<accession>A0A160JIQ7</accession>
<name>A0A160JIQ7_9PROT</name>
<evidence type="ECO:0000259" key="4">
    <source>
        <dbReference type="PROSITE" id="PS50112"/>
    </source>
</evidence>
<dbReference type="GO" id="GO:0007165">
    <property type="term" value="P:signal transduction"/>
    <property type="evidence" value="ECO:0007669"/>
    <property type="project" value="UniProtKB-KW"/>
</dbReference>
<dbReference type="Proteomes" id="UP000077405">
    <property type="component" value="Chromosome"/>
</dbReference>
<dbReference type="STRING" id="1226968.A6A40_02890"/>
<dbReference type="EMBL" id="CP015285">
    <property type="protein sequence ID" value="ANC93045.1"/>
    <property type="molecule type" value="Genomic_DNA"/>
</dbReference>
<dbReference type="PROSITE" id="PS50192">
    <property type="entry name" value="T_SNARE"/>
    <property type="match status" value="1"/>
</dbReference>
<dbReference type="InterPro" id="IPR000014">
    <property type="entry name" value="PAS"/>
</dbReference>
<keyword evidence="8" id="KW-1185">Reference proteome</keyword>
<dbReference type="InterPro" id="IPR004090">
    <property type="entry name" value="Chemotax_Me-accpt_rcpt"/>
</dbReference>
<dbReference type="InterPro" id="IPR004089">
    <property type="entry name" value="MCPsignal_dom"/>
</dbReference>
<dbReference type="Gene3D" id="3.30.450.20">
    <property type="entry name" value="PAS domain"/>
    <property type="match status" value="2"/>
</dbReference>
<dbReference type="SUPFAM" id="SSF58104">
    <property type="entry name" value="Methyl-accepting chemotaxis protein (MCP) signaling domain"/>
    <property type="match status" value="1"/>
</dbReference>
<reference evidence="7 8" key="1">
    <citation type="journal article" date="2013" name="Int. J. Syst. Evol. Microbiol.">
        <title>Azospirillum humicireducens sp. nov., a nitrogen-fixing bacterium isolated from a microbial fuel cell.</title>
        <authorList>
            <person name="Zhou S."/>
            <person name="Han L."/>
            <person name="Wang Y."/>
            <person name="Yang G."/>
            <person name="Zhuang L."/>
            <person name="Hu P."/>
        </authorList>
    </citation>
    <scope>NUCLEOTIDE SEQUENCE [LARGE SCALE GENOMIC DNA]</scope>
    <source>
        <strain evidence="7 8">SgZ-5</strain>
    </source>
</reference>
<dbReference type="AlphaFoldDB" id="A0A160JIQ7"/>
<dbReference type="PROSITE" id="PS50111">
    <property type="entry name" value="CHEMOTAXIS_TRANSDUC_2"/>
    <property type="match status" value="1"/>
</dbReference>
<dbReference type="InterPro" id="IPR050903">
    <property type="entry name" value="Bact_Chemotaxis_MeTrfase"/>
</dbReference>